<reference evidence="2 3" key="1">
    <citation type="journal article" date="2015" name="Fungal Genet. Biol.">
        <title>Evolution of novel wood decay mechanisms in Agaricales revealed by the genome sequences of Fistulina hepatica and Cylindrobasidium torrendii.</title>
        <authorList>
            <person name="Floudas D."/>
            <person name="Held B.W."/>
            <person name="Riley R."/>
            <person name="Nagy L.G."/>
            <person name="Koehler G."/>
            <person name="Ransdell A.S."/>
            <person name="Younus H."/>
            <person name="Chow J."/>
            <person name="Chiniquy J."/>
            <person name="Lipzen A."/>
            <person name="Tritt A."/>
            <person name="Sun H."/>
            <person name="Haridas S."/>
            <person name="LaButti K."/>
            <person name="Ohm R.A."/>
            <person name="Kues U."/>
            <person name="Blanchette R.A."/>
            <person name="Grigoriev I.V."/>
            <person name="Minto R.E."/>
            <person name="Hibbett D.S."/>
        </authorList>
    </citation>
    <scope>NUCLEOTIDE SEQUENCE [LARGE SCALE GENOMIC DNA]</scope>
    <source>
        <strain evidence="2 3">FP15055 ss-10</strain>
    </source>
</reference>
<evidence type="ECO:0000313" key="2">
    <source>
        <dbReference type="EMBL" id="KIY68560.1"/>
    </source>
</evidence>
<protein>
    <submittedName>
        <fullName evidence="2">Uncharacterized protein</fullName>
    </submittedName>
</protein>
<feature type="region of interest" description="Disordered" evidence="1">
    <location>
        <begin position="45"/>
        <end position="88"/>
    </location>
</feature>
<feature type="compositionally biased region" description="Polar residues" evidence="1">
    <location>
        <begin position="72"/>
        <end position="82"/>
    </location>
</feature>
<gene>
    <name evidence="2" type="ORF">CYLTODRAFT_453436</name>
</gene>
<name>A0A0D7BEE3_9AGAR</name>
<keyword evidence="3" id="KW-1185">Reference proteome</keyword>
<dbReference type="Proteomes" id="UP000054007">
    <property type="component" value="Unassembled WGS sequence"/>
</dbReference>
<evidence type="ECO:0000256" key="1">
    <source>
        <dbReference type="SAM" id="MobiDB-lite"/>
    </source>
</evidence>
<organism evidence="2 3">
    <name type="scientific">Cylindrobasidium torrendii FP15055 ss-10</name>
    <dbReference type="NCBI Taxonomy" id="1314674"/>
    <lineage>
        <taxon>Eukaryota</taxon>
        <taxon>Fungi</taxon>
        <taxon>Dikarya</taxon>
        <taxon>Basidiomycota</taxon>
        <taxon>Agaricomycotina</taxon>
        <taxon>Agaricomycetes</taxon>
        <taxon>Agaricomycetidae</taxon>
        <taxon>Agaricales</taxon>
        <taxon>Marasmiineae</taxon>
        <taxon>Physalacriaceae</taxon>
        <taxon>Cylindrobasidium</taxon>
    </lineage>
</organism>
<feature type="compositionally biased region" description="Polar residues" evidence="1">
    <location>
        <begin position="49"/>
        <end position="64"/>
    </location>
</feature>
<accession>A0A0D7BEE3</accession>
<dbReference type="EMBL" id="KN880500">
    <property type="protein sequence ID" value="KIY68560.1"/>
    <property type="molecule type" value="Genomic_DNA"/>
</dbReference>
<evidence type="ECO:0000313" key="3">
    <source>
        <dbReference type="Proteomes" id="UP000054007"/>
    </source>
</evidence>
<sequence>MHSDWRFFCNIPGCTFSVSYLNRRNMMFGHAGLHHQGRYQGETLRKIGSHTNAGEFSSPSSYPTPSGLRSVPNLTANATTQLAPAPRFPAHADVPDAYVTTFSTLSDALVPKPPTGKQQ</sequence>
<dbReference type="AlphaFoldDB" id="A0A0D7BEE3"/>
<proteinExistence type="predicted"/>